<proteinExistence type="predicted"/>
<evidence type="ECO:0000313" key="2">
    <source>
        <dbReference type="EMBL" id="KAG6942361.1"/>
    </source>
</evidence>
<evidence type="ECO:0000256" key="1">
    <source>
        <dbReference type="SAM" id="MobiDB-lite"/>
    </source>
</evidence>
<dbReference type="EMBL" id="JAENGY010003132">
    <property type="protein sequence ID" value="KAG6942361.1"/>
    <property type="molecule type" value="Genomic_DNA"/>
</dbReference>
<sequence length="135" mass="15841">MQEVTLTGGEEEELLEFNTDSEVPQVHAPENTMTEGPVHEQQNEPEQLQTPVVIPLEEDPSDVQPVDRPFRDENYRYPYVRIVRWIYNAESGVQAEIQWQNTVEPVQNLTDEDRAEAQQLQRLHRAQRRNHNRPT</sequence>
<comment type="caution">
    <text evidence="2">The sequence shown here is derived from an EMBL/GenBank/DDBJ whole genome shotgun (WGS) entry which is preliminary data.</text>
</comment>
<dbReference type="Proteomes" id="UP000709295">
    <property type="component" value="Unassembled WGS sequence"/>
</dbReference>
<dbReference type="AlphaFoldDB" id="A0A8J5IPV6"/>
<feature type="region of interest" description="Disordered" evidence="1">
    <location>
        <begin position="1"/>
        <end position="48"/>
    </location>
</feature>
<evidence type="ECO:0000313" key="3">
    <source>
        <dbReference type="Proteomes" id="UP000709295"/>
    </source>
</evidence>
<name>A0A8J5IPV6_9STRA</name>
<protein>
    <submittedName>
        <fullName evidence="2">Uncharacterized protein</fullName>
    </submittedName>
</protein>
<reference evidence="2" key="1">
    <citation type="submission" date="2021-01" db="EMBL/GenBank/DDBJ databases">
        <title>Phytophthora aleatoria, a newly-described species from Pinus radiata is distinct from Phytophthora cactorum isolates based on comparative genomics.</title>
        <authorList>
            <person name="Mcdougal R."/>
            <person name="Panda P."/>
            <person name="Williams N."/>
            <person name="Studholme D.J."/>
        </authorList>
    </citation>
    <scope>NUCLEOTIDE SEQUENCE</scope>
    <source>
        <strain evidence="2">NZFS 4037</strain>
    </source>
</reference>
<accession>A0A8J5IPV6</accession>
<keyword evidence="3" id="KW-1185">Reference proteome</keyword>
<gene>
    <name evidence="2" type="ORF">JG688_00018156</name>
</gene>
<organism evidence="2 3">
    <name type="scientific">Phytophthora aleatoria</name>
    <dbReference type="NCBI Taxonomy" id="2496075"/>
    <lineage>
        <taxon>Eukaryota</taxon>
        <taxon>Sar</taxon>
        <taxon>Stramenopiles</taxon>
        <taxon>Oomycota</taxon>
        <taxon>Peronosporomycetes</taxon>
        <taxon>Peronosporales</taxon>
        <taxon>Peronosporaceae</taxon>
        <taxon>Phytophthora</taxon>
    </lineage>
</organism>